<dbReference type="SUPFAM" id="SSF53335">
    <property type="entry name" value="S-adenosyl-L-methionine-dependent methyltransferases"/>
    <property type="match status" value="1"/>
</dbReference>
<keyword evidence="2" id="KW-1185">Reference proteome</keyword>
<evidence type="ECO:0000313" key="2">
    <source>
        <dbReference type="Proteomes" id="UP000284892"/>
    </source>
</evidence>
<proteinExistence type="predicted"/>
<organism evidence="1 2">
    <name type="scientific">Ichthyenterobacterium magnum</name>
    <dbReference type="NCBI Taxonomy" id="1230530"/>
    <lineage>
        <taxon>Bacteria</taxon>
        <taxon>Pseudomonadati</taxon>
        <taxon>Bacteroidota</taxon>
        <taxon>Flavobacteriia</taxon>
        <taxon>Flavobacteriales</taxon>
        <taxon>Flavobacteriaceae</taxon>
        <taxon>Ichthyenterobacterium</taxon>
    </lineage>
</organism>
<dbReference type="GO" id="GO:0008168">
    <property type="term" value="F:methyltransferase activity"/>
    <property type="evidence" value="ECO:0007669"/>
    <property type="project" value="UniProtKB-KW"/>
</dbReference>
<protein>
    <submittedName>
        <fullName evidence="1">Methyltransferase family protein</fullName>
    </submittedName>
</protein>
<dbReference type="Gene3D" id="3.40.50.150">
    <property type="entry name" value="Vaccinia Virus protein VP39"/>
    <property type="match status" value="1"/>
</dbReference>
<dbReference type="Pfam" id="PF13489">
    <property type="entry name" value="Methyltransf_23"/>
    <property type="match status" value="1"/>
</dbReference>
<comment type="caution">
    <text evidence="1">The sequence shown here is derived from an EMBL/GenBank/DDBJ whole genome shotgun (WGS) entry which is preliminary data.</text>
</comment>
<keyword evidence="1" id="KW-0808">Transferase</keyword>
<gene>
    <name evidence="1" type="ORF">BXY80_0900</name>
</gene>
<reference evidence="1 2" key="1">
    <citation type="submission" date="2018-09" db="EMBL/GenBank/DDBJ databases">
        <title>Genomic Encyclopedia of Archaeal and Bacterial Type Strains, Phase II (KMG-II): from individual species to whole genera.</title>
        <authorList>
            <person name="Goeker M."/>
        </authorList>
    </citation>
    <scope>NUCLEOTIDE SEQUENCE [LARGE SCALE GENOMIC DNA]</scope>
    <source>
        <strain evidence="1 2">DSM 26283</strain>
    </source>
</reference>
<name>A0A420DX59_9FLAO</name>
<dbReference type="CDD" id="cd02440">
    <property type="entry name" value="AdoMet_MTases"/>
    <property type="match status" value="1"/>
</dbReference>
<dbReference type="OrthoDB" id="2370471at2"/>
<evidence type="ECO:0000313" key="1">
    <source>
        <dbReference type="EMBL" id="RKE98805.1"/>
    </source>
</evidence>
<sequence length="291" mass="33830">MKEKTTYLSLKDHSISGEDFQLVYNENLDLLETFPQPKADKLPEYYKSEDYISHTDAKRNLFEKVYHIIKSISLKRKLKLINSFSFTEKKLLDVGCGTGDFLKVAKDSNWLVSGIEPNAEARKIANKKTNNSVFEIEQLLKFKPHSFDVISLWHVLEHLPKLDEHIAVFEKLLKPDGVLIIAVPNYKSYDALHYKNYWAAFDVPRHLWHFSQTSISKLMANVNMSVVKTLPMKFDAFYVCLLSEKYKSGFINPIKGFWFGLLSNLNAKKTKEYSSLIYIIKKQNTNIKQYN</sequence>
<keyword evidence="1" id="KW-0489">Methyltransferase</keyword>
<dbReference type="InterPro" id="IPR029063">
    <property type="entry name" value="SAM-dependent_MTases_sf"/>
</dbReference>
<accession>A0A420DX59</accession>
<dbReference type="Proteomes" id="UP000284892">
    <property type="component" value="Unassembled WGS sequence"/>
</dbReference>
<dbReference type="RefSeq" id="WP_120199994.1">
    <property type="nucleotide sequence ID" value="NZ_RAQJ01000001.1"/>
</dbReference>
<dbReference type="AlphaFoldDB" id="A0A420DX59"/>
<dbReference type="GO" id="GO:0032259">
    <property type="term" value="P:methylation"/>
    <property type="evidence" value="ECO:0007669"/>
    <property type="project" value="UniProtKB-KW"/>
</dbReference>
<dbReference type="EMBL" id="RAQJ01000001">
    <property type="protein sequence ID" value="RKE98805.1"/>
    <property type="molecule type" value="Genomic_DNA"/>
</dbReference>
<dbReference type="PANTHER" id="PTHR43861">
    <property type="entry name" value="TRANS-ACONITATE 2-METHYLTRANSFERASE-RELATED"/>
    <property type="match status" value="1"/>
</dbReference>